<proteinExistence type="predicted"/>
<feature type="transmembrane region" description="Helical" evidence="1">
    <location>
        <begin position="72"/>
        <end position="90"/>
    </location>
</feature>
<protein>
    <submittedName>
        <fullName evidence="2">Uncharacterized protein</fullName>
    </submittedName>
</protein>
<dbReference type="OrthoDB" id="3366000at2759"/>
<evidence type="ECO:0000256" key="1">
    <source>
        <dbReference type="SAM" id="Phobius"/>
    </source>
</evidence>
<dbReference type="InParanoid" id="A0A066WG53"/>
<gene>
    <name evidence="2" type="ORF">K437DRAFT_132990</name>
</gene>
<evidence type="ECO:0000313" key="3">
    <source>
        <dbReference type="Proteomes" id="UP000027361"/>
    </source>
</evidence>
<feature type="transmembrane region" description="Helical" evidence="1">
    <location>
        <begin position="201"/>
        <end position="220"/>
    </location>
</feature>
<keyword evidence="3" id="KW-1185">Reference proteome</keyword>
<keyword evidence="1" id="KW-0472">Membrane</keyword>
<keyword evidence="1" id="KW-0812">Transmembrane</keyword>
<dbReference type="GeneID" id="25261480"/>
<dbReference type="AlphaFoldDB" id="A0A066WG53"/>
<reference evidence="2 3" key="1">
    <citation type="submission" date="2014-05" db="EMBL/GenBank/DDBJ databases">
        <title>Draft genome sequence of a rare smut relative, Tilletiaria anomala UBC 951.</title>
        <authorList>
            <consortium name="DOE Joint Genome Institute"/>
            <person name="Toome M."/>
            <person name="Kuo A."/>
            <person name="Henrissat B."/>
            <person name="Lipzen A."/>
            <person name="Tritt A."/>
            <person name="Yoshinaga Y."/>
            <person name="Zane M."/>
            <person name="Barry K."/>
            <person name="Grigoriev I.V."/>
            <person name="Spatafora J.W."/>
            <person name="Aimea M.C."/>
        </authorList>
    </citation>
    <scope>NUCLEOTIDE SEQUENCE [LARGE SCALE GENOMIC DNA]</scope>
    <source>
        <strain evidence="2 3">UBC 951</strain>
    </source>
</reference>
<evidence type="ECO:0000313" key="2">
    <source>
        <dbReference type="EMBL" id="KDN52942.1"/>
    </source>
</evidence>
<dbReference type="Proteomes" id="UP000027361">
    <property type="component" value="Unassembled WGS sequence"/>
</dbReference>
<feature type="transmembrane region" description="Helical" evidence="1">
    <location>
        <begin position="152"/>
        <end position="172"/>
    </location>
</feature>
<sequence length="465" mass="49969">MSFPIVDEAPTASVGKCPSSDGYNASNSIPLALVQQGVAHIILYSTLSTLLFVLLCVVLMKDGLSPSKRRTPVVWLLGLAMLLGVIGSALDTVFWATQMLWTTSSSAQTASYYVASNSMLFIVPWVVRWAMCLRIASFYPVTLAGRRKRLTVIALPTAMQILDLVAFCIVLHDGFDAIETAGQDDGKLTLSLSEKPLPYRLMVNLLAYGAALVSSIYINIFMIRKFTTLRGGASRGSPTLATPPRNLSWAKQQQLLFGIAFSYITPTLFLVSLIVIFCTVQGRALGFMLVCNVYVHVFSGTLACLSAWANIGGNLSGGSTYYPKHAEGERQVSIGDVSALSGRSGSRSASLAQTASGIGLGSNGGNLATVGQLRRHCDNGSGLSPPKQDGVVVAGGTSVAPFHNAARLNDSNMLLAVEPSSGVTLHNNVLSVPKSLPSLWSCQPNHQEKYLKHFPRHRLRFHHVR</sequence>
<comment type="caution">
    <text evidence="2">The sequence shown here is derived from an EMBL/GenBank/DDBJ whole genome shotgun (WGS) entry which is preliminary data.</text>
</comment>
<feature type="transmembrane region" description="Helical" evidence="1">
    <location>
        <begin position="284"/>
        <end position="309"/>
    </location>
</feature>
<dbReference type="HOGENOM" id="CLU_588185_0_0_1"/>
<feature type="transmembrane region" description="Helical" evidence="1">
    <location>
        <begin position="110"/>
        <end position="131"/>
    </location>
</feature>
<name>A0A066WG53_TILAU</name>
<keyword evidence="1" id="KW-1133">Transmembrane helix</keyword>
<feature type="transmembrane region" description="Helical" evidence="1">
    <location>
        <begin position="41"/>
        <end position="60"/>
    </location>
</feature>
<accession>A0A066WG53</accession>
<organism evidence="2 3">
    <name type="scientific">Tilletiaria anomala (strain ATCC 24038 / CBS 436.72 / UBC 951)</name>
    <dbReference type="NCBI Taxonomy" id="1037660"/>
    <lineage>
        <taxon>Eukaryota</taxon>
        <taxon>Fungi</taxon>
        <taxon>Dikarya</taxon>
        <taxon>Basidiomycota</taxon>
        <taxon>Ustilaginomycotina</taxon>
        <taxon>Exobasidiomycetes</taxon>
        <taxon>Georgefischeriales</taxon>
        <taxon>Tilletiariaceae</taxon>
        <taxon>Tilletiaria</taxon>
    </lineage>
</organism>
<dbReference type="EMBL" id="JMSN01000005">
    <property type="protein sequence ID" value="KDN52942.1"/>
    <property type="molecule type" value="Genomic_DNA"/>
</dbReference>
<dbReference type="RefSeq" id="XP_013245781.1">
    <property type="nucleotide sequence ID" value="XM_013390327.1"/>
</dbReference>
<feature type="transmembrane region" description="Helical" evidence="1">
    <location>
        <begin position="255"/>
        <end position="278"/>
    </location>
</feature>